<evidence type="ECO:0000259" key="18">
    <source>
        <dbReference type="PROSITE" id="PS51192"/>
    </source>
</evidence>
<dbReference type="Gene3D" id="1.10.10.10">
    <property type="entry name" value="Winged helix-like DNA-binding domain superfamily/Winged helix DNA-binding domain"/>
    <property type="match status" value="1"/>
</dbReference>
<dbReference type="InterPro" id="IPR002121">
    <property type="entry name" value="HRDC_dom"/>
</dbReference>
<evidence type="ECO:0000256" key="8">
    <source>
        <dbReference type="ARBA" id="ARBA00022806"/>
    </source>
</evidence>
<comment type="cofactor">
    <cofactor evidence="1">
        <name>Mg(2+)</name>
        <dbReference type="ChEBI" id="CHEBI:18420"/>
    </cofactor>
</comment>
<dbReference type="PANTHER" id="PTHR13710">
    <property type="entry name" value="DNA HELICASE RECQ FAMILY MEMBER"/>
    <property type="match status" value="1"/>
</dbReference>
<dbReference type="SMART" id="SM00490">
    <property type="entry name" value="HELICc"/>
    <property type="match status" value="1"/>
</dbReference>
<keyword evidence="5" id="KW-0547">Nucleotide-binding</keyword>
<keyword evidence="12" id="KW-0233">DNA recombination</keyword>
<dbReference type="InterPro" id="IPR032284">
    <property type="entry name" value="RecQ_Zn-bd"/>
</dbReference>
<comment type="cofactor">
    <cofactor evidence="2">
        <name>Zn(2+)</name>
        <dbReference type="ChEBI" id="CHEBI:29105"/>
    </cofactor>
</comment>
<dbReference type="Pfam" id="PF00270">
    <property type="entry name" value="DEAD"/>
    <property type="match status" value="1"/>
</dbReference>
<evidence type="ECO:0000256" key="6">
    <source>
        <dbReference type="ARBA" id="ARBA00022763"/>
    </source>
</evidence>
<dbReference type="CDD" id="cd18794">
    <property type="entry name" value="SF2_C_RecQ"/>
    <property type="match status" value="1"/>
</dbReference>
<dbReference type="GO" id="GO:0004386">
    <property type="term" value="F:helicase activity"/>
    <property type="evidence" value="ECO:0007669"/>
    <property type="project" value="UniProtKB-KW"/>
</dbReference>
<keyword evidence="4" id="KW-0479">Metal-binding</keyword>
<keyword evidence="14" id="KW-0413">Isomerase</keyword>
<evidence type="ECO:0000259" key="19">
    <source>
        <dbReference type="PROSITE" id="PS51194"/>
    </source>
</evidence>
<dbReference type="PROSITE" id="PS51192">
    <property type="entry name" value="HELICASE_ATP_BIND_1"/>
    <property type="match status" value="1"/>
</dbReference>
<evidence type="ECO:0000256" key="7">
    <source>
        <dbReference type="ARBA" id="ARBA00022801"/>
    </source>
</evidence>
<dbReference type="SMART" id="SM00956">
    <property type="entry name" value="RQC"/>
    <property type="match status" value="1"/>
</dbReference>
<evidence type="ECO:0000313" key="20">
    <source>
        <dbReference type="EMBL" id="MFM2486053.1"/>
    </source>
</evidence>
<evidence type="ECO:0000256" key="10">
    <source>
        <dbReference type="ARBA" id="ARBA00022840"/>
    </source>
</evidence>
<evidence type="ECO:0000256" key="2">
    <source>
        <dbReference type="ARBA" id="ARBA00001947"/>
    </source>
</evidence>
<organism evidence="20 21">
    <name type="scientific">Celerinatantimonas yamalensis</name>
    <dbReference type="NCBI Taxonomy" id="559956"/>
    <lineage>
        <taxon>Bacteria</taxon>
        <taxon>Pseudomonadati</taxon>
        <taxon>Pseudomonadota</taxon>
        <taxon>Gammaproteobacteria</taxon>
        <taxon>Celerinatantimonadaceae</taxon>
        <taxon>Celerinatantimonas</taxon>
    </lineage>
</organism>
<dbReference type="PROSITE" id="PS51194">
    <property type="entry name" value="HELICASE_CTER"/>
    <property type="match status" value="1"/>
</dbReference>
<dbReference type="SUPFAM" id="SSF52540">
    <property type="entry name" value="P-loop containing nucleoside triphosphate hydrolases"/>
    <property type="match status" value="2"/>
</dbReference>
<dbReference type="NCBIfam" id="TIGR01389">
    <property type="entry name" value="recQ"/>
    <property type="match status" value="1"/>
</dbReference>
<evidence type="ECO:0000256" key="16">
    <source>
        <dbReference type="NCBIfam" id="TIGR01389"/>
    </source>
</evidence>
<reference evidence="20 21" key="1">
    <citation type="journal article" date="2013" name="Int. J. Syst. Evol. Microbiol.">
        <title>Celerinatantimonas yamalensis sp. nov., a cold-adapted diazotrophic bacterium from a cold permafrost brine.</title>
        <authorList>
            <person name="Shcherbakova V."/>
            <person name="Chuvilskaya N."/>
            <person name="Rivkina E."/>
            <person name="Demidov N."/>
            <person name="Uchaeva V."/>
            <person name="Suetin S."/>
            <person name="Suzina N."/>
            <person name="Gilichinsky D."/>
        </authorList>
    </citation>
    <scope>NUCLEOTIDE SEQUENCE [LARGE SCALE GENOMIC DNA]</scope>
    <source>
        <strain evidence="20 21">C7</strain>
    </source>
</reference>
<name>A0ABW9GA22_9GAMM</name>
<keyword evidence="13" id="KW-0234">DNA repair</keyword>
<dbReference type="SMART" id="SM00341">
    <property type="entry name" value="HRDC"/>
    <property type="match status" value="1"/>
</dbReference>
<dbReference type="InterPro" id="IPR001650">
    <property type="entry name" value="Helicase_C-like"/>
</dbReference>
<keyword evidence="21" id="KW-1185">Reference proteome</keyword>
<evidence type="ECO:0000259" key="17">
    <source>
        <dbReference type="PROSITE" id="PS50967"/>
    </source>
</evidence>
<dbReference type="InterPro" id="IPR014001">
    <property type="entry name" value="Helicase_ATP-bd"/>
</dbReference>
<dbReference type="InterPro" id="IPR036388">
    <property type="entry name" value="WH-like_DNA-bd_sf"/>
</dbReference>
<dbReference type="Proteomes" id="UP001629953">
    <property type="component" value="Unassembled WGS sequence"/>
</dbReference>
<dbReference type="EC" id="5.6.2.4" evidence="16"/>
<gene>
    <name evidence="20" type="primary">recQ</name>
    <name evidence="20" type="ORF">ABUE30_13460</name>
</gene>
<dbReference type="SMART" id="SM00487">
    <property type="entry name" value="DEXDc"/>
    <property type="match status" value="1"/>
</dbReference>
<dbReference type="Gene3D" id="3.40.50.300">
    <property type="entry name" value="P-loop containing nucleotide triphosphate hydrolases"/>
    <property type="match status" value="2"/>
</dbReference>
<evidence type="ECO:0000256" key="11">
    <source>
        <dbReference type="ARBA" id="ARBA00023125"/>
    </source>
</evidence>
<keyword evidence="7" id="KW-0378">Hydrolase</keyword>
<dbReference type="InterPro" id="IPR027417">
    <property type="entry name" value="P-loop_NTPase"/>
</dbReference>
<evidence type="ECO:0000256" key="13">
    <source>
        <dbReference type="ARBA" id="ARBA00023204"/>
    </source>
</evidence>
<dbReference type="RefSeq" id="WP_408624365.1">
    <property type="nucleotide sequence ID" value="NZ_JBEQCT010000006.1"/>
</dbReference>
<comment type="similarity">
    <text evidence="3">Belongs to the helicase family. RecQ subfamily.</text>
</comment>
<comment type="caution">
    <text evidence="20">The sequence shown here is derived from an EMBL/GenBank/DDBJ whole genome shotgun (WGS) entry which is preliminary data.</text>
</comment>
<feature type="domain" description="HRDC" evidence="17">
    <location>
        <begin position="518"/>
        <end position="598"/>
    </location>
</feature>
<evidence type="ECO:0000256" key="4">
    <source>
        <dbReference type="ARBA" id="ARBA00022723"/>
    </source>
</evidence>
<sequence length="598" mass="67850">MRSAQQVLQEVFGYNQFRQGQAEIVKNVLAGRDSLVLMPTGGGKSLCYQVPALLLDGLTVVVSPLISLMKDQVDSLKRNGVEAAYLNSTLTREQSQQLFSQLNRGQIKLLYISPERLMYGDFMDNFDRWQVCLLAVDEAHCISQWGHDFRPEYAALGQIKQRFAALPVIALTATADQATREDILARLMLHDPFLFKASFDRPNIRYTVQEKYHPWQQLRDYVKTRSDECGIIYCGSRRRVEELAAKLTGEGIHAAAYHARLALEERQRVQEAFQRDELNVVVATVAFGMGIDKPNVRYVIHYDIPRNIEAYYQETGRGGRDGLPSEAVMLYDPADAARLRRMIDETADEQQRRVESHKFNAMVAFGEAQTCRRQVLLNYFGDYQAQPCGNCDVCLDPPQRYDGLEDAQKALSCVYRLNQSYGIGYVIEVLRGSLNQRIVEQGHDKLSTHGIGKNHSHEHWLSVLRQLIHQGLLSQNITRASVLQLTPASRSVLRGEIALDLALPRINVASTKRHKPVAFYDKRLFALLRRLRKQLADEEAVPPFVVFNDAALIEMAQALPSNEREFLNISGVGHKKLERYGQAFLDAIIRYQNNPLSA</sequence>
<evidence type="ECO:0000313" key="21">
    <source>
        <dbReference type="Proteomes" id="UP001629953"/>
    </source>
</evidence>
<accession>A0ABW9GA22</accession>
<evidence type="ECO:0000256" key="3">
    <source>
        <dbReference type="ARBA" id="ARBA00005446"/>
    </source>
</evidence>
<evidence type="ECO:0000256" key="14">
    <source>
        <dbReference type="ARBA" id="ARBA00023235"/>
    </source>
</evidence>
<dbReference type="SUPFAM" id="SSF47819">
    <property type="entry name" value="HRDC-like"/>
    <property type="match status" value="1"/>
</dbReference>
<comment type="catalytic activity">
    <reaction evidence="15">
        <text>Couples ATP hydrolysis with the unwinding of duplex DNA by translocating in the 3'-5' direction.</text>
        <dbReference type="EC" id="5.6.2.4"/>
    </reaction>
</comment>
<protein>
    <recommendedName>
        <fullName evidence="16">DNA helicase RecQ</fullName>
        <ecNumber evidence="16">5.6.2.4</ecNumber>
    </recommendedName>
</protein>
<evidence type="ECO:0000256" key="5">
    <source>
        <dbReference type="ARBA" id="ARBA00022741"/>
    </source>
</evidence>
<keyword evidence="10" id="KW-0067">ATP-binding</keyword>
<dbReference type="Pfam" id="PF09382">
    <property type="entry name" value="RQC"/>
    <property type="match status" value="1"/>
</dbReference>
<evidence type="ECO:0000256" key="15">
    <source>
        <dbReference type="ARBA" id="ARBA00034617"/>
    </source>
</evidence>
<keyword evidence="6" id="KW-0227">DNA damage</keyword>
<evidence type="ECO:0000256" key="9">
    <source>
        <dbReference type="ARBA" id="ARBA00022833"/>
    </source>
</evidence>
<dbReference type="InterPro" id="IPR010997">
    <property type="entry name" value="HRDC-like_sf"/>
</dbReference>
<keyword evidence="11" id="KW-0238">DNA-binding</keyword>
<feature type="domain" description="Helicase C-terminal" evidence="19">
    <location>
        <begin position="217"/>
        <end position="362"/>
    </location>
</feature>
<dbReference type="InterPro" id="IPR044876">
    <property type="entry name" value="HRDC_dom_sf"/>
</dbReference>
<dbReference type="InterPro" id="IPR018982">
    <property type="entry name" value="RQC_domain"/>
</dbReference>
<dbReference type="InterPro" id="IPR011545">
    <property type="entry name" value="DEAD/DEAH_box_helicase_dom"/>
</dbReference>
<keyword evidence="8 20" id="KW-0347">Helicase</keyword>
<dbReference type="Gene3D" id="1.10.150.80">
    <property type="entry name" value="HRDC domain"/>
    <property type="match status" value="1"/>
</dbReference>
<dbReference type="InterPro" id="IPR004589">
    <property type="entry name" value="DNA_helicase_ATP-dep_RecQ"/>
</dbReference>
<dbReference type="CDD" id="cd17920">
    <property type="entry name" value="DEXHc_RecQ"/>
    <property type="match status" value="1"/>
</dbReference>
<dbReference type="PROSITE" id="PS50967">
    <property type="entry name" value="HRDC"/>
    <property type="match status" value="1"/>
</dbReference>
<proteinExistence type="inferred from homology"/>
<dbReference type="InterPro" id="IPR006293">
    <property type="entry name" value="DNA_helicase_ATP-dep_RecQ_bac"/>
</dbReference>
<dbReference type="PANTHER" id="PTHR13710:SF105">
    <property type="entry name" value="ATP-DEPENDENT DNA HELICASE Q1"/>
    <property type="match status" value="1"/>
</dbReference>
<evidence type="ECO:0000256" key="12">
    <source>
        <dbReference type="ARBA" id="ARBA00023172"/>
    </source>
</evidence>
<dbReference type="NCBIfam" id="TIGR00614">
    <property type="entry name" value="recQ_fam"/>
    <property type="match status" value="1"/>
</dbReference>
<dbReference type="Pfam" id="PF16124">
    <property type="entry name" value="RecQ_Zn_bind"/>
    <property type="match status" value="1"/>
</dbReference>
<dbReference type="Pfam" id="PF00271">
    <property type="entry name" value="Helicase_C"/>
    <property type="match status" value="1"/>
</dbReference>
<feature type="domain" description="Helicase ATP-binding" evidence="18">
    <location>
        <begin position="25"/>
        <end position="193"/>
    </location>
</feature>
<dbReference type="EMBL" id="JBEQCT010000006">
    <property type="protein sequence ID" value="MFM2486053.1"/>
    <property type="molecule type" value="Genomic_DNA"/>
</dbReference>
<evidence type="ECO:0000256" key="1">
    <source>
        <dbReference type="ARBA" id="ARBA00001946"/>
    </source>
</evidence>
<keyword evidence="9" id="KW-0862">Zinc</keyword>
<dbReference type="Pfam" id="PF00570">
    <property type="entry name" value="HRDC"/>
    <property type="match status" value="1"/>
</dbReference>